<accession>A0AA51UHE1</accession>
<sequence length="67" mass="7761">MQTKLIELDEQEVIKLLEEKIITGREGLFCLGSSQNLTLKEEHLTYRKKDSIEKIINSLRSVPLIFS</sequence>
<organism evidence="1 2">
    <name type="scientific">Methanolobus mangrovi</name>
    <dbReference type="NCBI Taxonomy" id="3072977"/>
    <lineage>
        <taxon>Archaea</taxon>
        <taxon>Methanobacteriati</taxon>
        <taxon>Methanobacteriota</taxon>
        <taxon>Stenosarchaea group</taxon>
        <taxon>Methanomicrobia</taxon>
        <taxon>Methanosarcinales</taxon>
        <taxon>Methanosarcinaceae</taxon>
        <taxon>Methanolobus</taxon>
    </lineage>
</organism>
<dbReference type="RefSeq" id="WP_309309425.1">
    <property type="nucleotide sequence ID" value="NZ_CP133594.1"/>
</dbReference>
<dbReference type="Proteomes" id="UP001183006">
    <property type="component" value="Chromosome"/>
</dbReference>
<evidence type="ECO:0000313" key="2">
    <source>
        <dbReference type="Proteomes" id="UP001183006"/>
    </source>
</evidence>
<name>A0AA51UHE1_9EURY</name>
<protein>
    <submittedName>
        <fullName evidence="1">Uncharacterized protein</fullName>
    </submittedName>
</protein>
<dbReference type="AlphaFoldDB" id="A0AA51UHE1"/>
<evidence type="ECO:0000313" key="1">
    <source>
        <dbReference type="EMBL" id="WMW23309.1"/>
    </source>
</evidence>
<dbReference type="KEGG" id="mmav:RE476_05640"/>
<gene>
    <name evidence="1" type="ORF">RE476_05640</name>
</gene>
<proteinExistence type="predicted"/>
<dbReference type="EMBL" id="CP133594">
    <property type="protein sequence ID" value="WMW23309.1"/>
    <property type="molecule type" value="Genomic_DNA"/>
</dbReference>
<reference evidence="1" key="1">
    <citation type="submission" date="2023-08" db="EMBL/GenBank/DDBJ databases">
        <title>Methanolobus mangrovi sp. nov. and Methanolobus sediminis sp. nov, two novel methylotrophic methanogens isolated from mangrove sediments in China.</title>
        <authorList>
            <person name="Zhou J."/>
        </authorList>
    </citation>
    <scope>NUCLEOTIDE SEQUENCE</scope>
    <source>
        <strain evidence="1">FTZ2</strain>
    </source>
</reference>
<dbReference type="GeneID" id="84229603"/>
<keyword evidence="2" id="KW-1185">Reference proteome</keyword>